<gene>
    <name evidence="3" type="ORF">SAPINGB_P002140</name>
</gene>
<accession>A0A5E8BKD3</accession>
<dbReference type="AlphaFoldDB" id="A0A5E8BKD3"/>
<dbReference type="GeneID" id="43580960"/>
<protein>
    <submittedName>
        <fullName evidence="3">Uncharacterized protein</fullName>
    </submittedName>
</protein>
<evidence type="ECO:0000256" key="1">
    <source>
        <dbReference type="SAM" id="MobiDB-lite"/>
    </source>
</evidence>
<dbReference type="Proteomes" id="UP000398389">
    <property type="component" value="Unassembled WGS sequence"/>
</dbReference>
<dbReference type="EMBL" id="CABVLU010000002">
    <property type="protein sequence ID" value="VVT49175.1"/>
    <property type="molecule type" value="Genomic_DNA"/>
</dbReference>
<reference evidence="3 4" key="1">
    <citation type="submission" date="2019-09" db="EMBL/GenBank/DDBJ databases">
        <authorList>
            <person name="Brejova B."/>
        </authorList>
    </citation>
    <scope>NUCLEOTIDE SEQUENCE [LARGE SCALE GENOMIC DNA]</scope>
</reference>
<feature type="compositionally biased region" description="Acidic residues" evidence="1">
    <location>
        <begin position="95"/>
        <end position="115"/>
    </location>
</feature>
<keyword evidence="2" id="KW-0472">Membrane</keyword>
<feature type="transmembrane region" description="Helical" evidence="2">
    <location>
        <begin position="400"/>
        <end position="416"/>
    </location>
</feature>
<dbReference type="RefSeq" id="XP_031852751.1">
    <property type="nucleotide sequence ID" value="XM_031996860.1"/>
</dbReference>
<sequence>MTVSKNIKDESINTPKKSNGFIFARIIQFFWCTAFFVGFLVVLYAYSMKQPLSALVAGAGDGKILSEEYLFQVQFPELEVLMDKRAVNKNNQNQNEDDNDNDGDDGDEEEEEEEQNLALDRTPGAIEKFQDILPRREVLVFYYNRFCTADYNTSWLTQNQALLSKYMAYPSLLANTSMAIPLDYSTLECHSFVLNQDSGKISILEPLLDDFATAVRGSSNQNADDLAAATALVEFVYAAGARLDTTLKTNRVYVSLYTAFTASMFFVNSFVFVLTPLFVRKHVVVGTGMLSSRTSFPAHMLNPHNLSHLYIVGATIYTVLIVIGLVVPGVMGVTLVLGYGTAAPSAEAAAHVVESLVIAARASALPEIVNLAQYYSQIKIVTGEAIDVSMRGTFANLNRVGMFSIVFSVICGYLFLKPVDEEEEKQQGKKTQARESFEV</sequence>
<organism evidence="3 4">
    <name type="scientific">Magnusiomyces paraingens</name>
    <dbReference type="NCBI Taxonomy" id="2606893"/>
    <lineage>
        <taxon>Eukaryota</taxon>
        <taxon>Fungi</taxon>
        <taxon>Dikarya</taxon>
        <taxon>Ascomycota</taxon>
        <taxon>Saccharomycotina</taxon>
        <taxon>Dipodascomycetes</taxon>
        <taxon>Dipodascales</taxon>
        <taxon>Dipodascaceae</taxon>
        <taxon>Magnusiomyces</taxon>
    </lineage>
</organism>
<feature type="transmembrane region" description="Helical" evidence="2">
    <location>
        <begin position="20"/>
        <end position="46"/>
    </location>
</feature>
<feature type="region of interest" description="Disordered" evidence="1">
    <location>
        <begin position="88"/>
        <end position="120"/>
    </location>
</feature>
<keyword evidence="4" id="KW-1185">Reference proteome</keyword>
<keyword evidence="2" id="KW-0812">Transmembrane</keyword>
<evidence type="ECO:0000313" key="3">
    <source>
        <dbReference type="EMBL" id="VVT49175.1"/>
    </source>
</evidence>
<feature type="transmembrane region" description="Helical" evidence="2">
    <location>
        <begin position="252"/>
        <end position="279"/>
    </location>
</feature>
<keyword evidence="2" id="KW-1133">Transmembrane helix</keyword>
<evidence type="ECO:0000256" key="2">
    <source>
        <dbReference type="SAM" id="Phobius"/>
    </source>
</evidence>
<proteinExistence type="predicted"/>
<evidence type="ECO:0000313" key="4">
    <source>
        <dbReference type="Proteomes" id="UP000398389"/>
    </source>
</evidence>
<feature type="transmembrane region" description="Helical" evidence="2">
    <location>
        <begin position="309"/>
        <end position="337"/>
    </location>
</feature>
<name>A0A5E8BKD3_9ASCO</name>